<comment type="caution">
    <text evidence="1">The sequence shown here is derived from an EMBL/GenBank/DDBJ whole genome shotgun (WGS) entry which is preliminary data.</text>
</comment>
<sequence>MASAVSFSTTLHNGHFGLKRRFFGGCPEPVDHFQALLIVGDKSFNFLYIRVSLDSLIILQGTWAKSLTSDLAEGSVICIVGPNLSLSSSTTQTLKREQWKIFQAWDVPEYSIILLMVCRLQGYDAETAIAILVDASVSLKIPALERHQLLHRIHLPVHRQTTDSVR</sequence>
<keyword evidence="2" id="KW-1185">Reference proteome</keyword>
<organism evidence="1 2">
    <name type="scientific">Persea americana</name>
    <name type="common">Avocado</name>
    <dbReference type="NCBI Taxonomy" id="3435"/>
    <lineage>
        <taxon>Eukaryota</taxon>
        <taxon>Viridiplantae</taxon>
        <taxon>Streptophyta</taxon>
        <taxon>Embryophyta</taxon>
        <taxon>Tracheophyta</taxon>
        <taxon>Spermatophyta</taxon>
        <taxon>Magnoliopsida</taxon>
        <taxon>Magnoliidae</taxon>
        <taxon>Laurales</taxon>
        <taxon>Lauraceae</taxon>
        <taxon>Persea</taxon>
    </lineage>
</organism>
<gene>
    <name evidence="1" type="ORF">MRB53_030705</name>
</gene>
<protein>
    <submittedName>
        <fullName evidence="1">Uncharacterized protein</fullName>
    </submittedName>
</protein>
<dbReference type="Proteomes" id="UP001234297">
    <property type="component" value="Chromosome 10"/>
</dbReference>
<evidence type="ECO:0000313" key="2">
    <source>
        <dbReference type="Proteomes" id="UP001234297"/>
    </source>
</evidence>
<evidence type="ECO:0000313" key="1">
    <source>
        <dbReference type="EMBL" id="KAJ8622176.1"/>
    </source>
</evidence>
<reference evidence="1 2" key="1">
    <citation type="journal article" date="2022" name="Hortic Res">
        <title>A haplotype resolved chromosomal level avocado genome allows analysis of novel avocado genes.</title>
        <authorList>
            <person name="Nath O."/>
            <person name="Fletcher S.J."/>
            <person name="Hayward A."/>
            <person name="Shaw L.M."/>
            <person name="Masouleh A.K."/>
            <person name="Furtado A."/>
            <person name="Henry R.J."/>
            <person name="Mitter N."/>
        </authorList>
    </citation>
    <scope>NUCLEOTIDE SEQUENCE [LARGE SCALE GENOMIC DNA]</scope>
    <source>
        <strain evidence="2">cv. Hass</strain>
    </source>
</reference>
<name>A0ACC2KMA8_PERAE</name>
<dbReference type="EMBL" id="CM056818">
    <property type="protein sequence ID" value="KAJ8622176.1"/>
    <property type="molecule type" value="Genomic_DNA"/>
</dbReference>
<accession>A0ACC2KMA8</accession>
<proteinExistence type="predicted"/>